<proteinExistence type="predicted"/>
<dbReference type="Gene3D" id="1.10.260.40">
    <property type="entry name" value="lambda repressor-like DNA-binding domains"/>
    <property type="match status" value="1"/>
</dbReference>
<dbReference type="PROSITE" id="PS50943">
    <property type="entry name" value="HTH_CROC1"/>
    <property type="match status" value="1"/>
</dbReference>
<dbReference type="InterPro" id="IPR043917">
    <property type="entry name" value="DUF5753"/>
</dbReference>
<evidence type="ECO:0000259" key="1">
    <source>
        <dbReference type="PROSITE" id="PS50943"/>
    </source>
</evidence>
<accession>A0A7W3LQ01</accession>
<dbReference type="Pfam" id="PF19054">
    <property type="entry name" value="DUF5753"/>
    <property type="match status" value="1"/>
</dbReference>
<dbReference type="InterPro" id="IPR001387">
    <property type="entry name" value="Cro/C1-type_HTH"/>
</dbReference>
<keyword evidence="3" id="KW-1185">Reference proteome</keyword>
<protein>
    <submittedName>
        <fullName evidence="2">Transcriptional regulator with XRE-family HTH domain</fullName>
    </submittedName>
</protein>
<dbReference type="SUPFAM" id="SSF47413">
    <property type="entry name" value="lambda repressor-like DNA-binding domains"/>
    <property type="match status" value="1"/>
</dbReference>
<evidence type="ECO:0000313" key="3">
    <source>
        <dbReference type="Proteomes" id="UP000572680"/>
    </source>
</evidence>
<feature type="domain" description="HTH cro/C1-type" evidence="1">
    <location>
        <begin position="17"/>
        <end position="71"/>
    </location>
</feature>
<dbReference type="RefSeq" id="WP_182844436.1">
    <property type="nucleotide sequence ID" value="NZ_BAAALP010000018.1"/>
</dbReference>
<dbReference type="InterPro" id="IPR010982">
    <property type="entry name" value="Lambda_DNA-bd_dom_sf"/>
</dbReference>
<organism evidence="2 3">
    <name type="scientific">Actinomadura namibiensis</name>
    <dbReference type="NCBI Taxonomy" id="182080"/>
    <lineage>
        <taxon>Bacteria</taxon>
        <taxon>Bacillati</taxon>
        <taxon>Actinomycetota</taxon>
        <taxon>Actinomycetes</taxon>
        <taxon>Streptosporangiales</taxon>
        <taxon>Thermomonosporaceae</taxon>
        <taxon>Actinomadura</taxon>
    </lineage>
</organism>
<dbReference type="EMBL" id="JACJIA010000004">
    <property type="protein sequence ID" value="MBA8952175.1"/>
    <property type="molecule type" value="Genomic_DNA"/>
</dbReference>
<evidence type="ECO:0000313" key="2">
    <source>
        <dbReference type="EMBL" id="MBA8952175.1"/>
    </source>
</evidence>
<dbReference type="Proteomes" id="UP000572680">
    <property type="component" value="Unassembled WGS sequence"/>
</dbReference>
<dbReference type="Pfam" id="PF13560">
    <property type="entry name" value="HTH_31"/>
    <property type="match status" value="1"/>
</dbReference>
<reference evidence="2 3" key="1">
    <citation type="submission" date="2020-08" db="EMBL/GenBank/DDBJ databases">
        <title>Genomic Encyclopedia of Type Strains, Phase IV (KMG-IV): sequencing the most valuable type-strain genomes for metagenomic binning, comparative biology and taxonomic classification.</title>
        <authorList>
            <person name="Goeker M."/>
        </authorList>
    </citation>
    <scope>NUCLEOTIDE SEQUENCE [LARGE SCALE GENOMIC DNA]</scope>
    <source>
        <strain evidence="2 3">DSM 44197</strain>
    </source>
</reference>
<dbReference type="CDD" id="cd00093">
    <property type="entry name" value="HTH_XRE"/>
    <property type="match status" value="1"/>
</dbReference>
<sequence length="263" mass="29601">MPVSKIPAELLTFGAEVKRLRLAKGLTQAETADTVNVTRGYVGQVEAGTTRCRADFARRLDHALSAEGRLIEAWEELLDNIKKNKYPKFFLSFPKAEHTATMLRGYEERLVYGLFQTEGYARALLSDEEAVKARMRRQEILQRDPPPTVSVVMDVSVLYRELGGPDVMRDQLHHLLDLSQHSNINVQVLPTIHVRNLWGTFAIATLGDNSQVVYTDKAYGGETSTAVDDVAFVSEVFSTLQAEAHNARETRALIRKVIDERWS</sequence>
<name>A0A7W3LQ01_ACTNM</name>
<dbReference type="SMART" id="SM00530">
    <property type="entry name" value="HTH_XRE"/>
    <property type="match status" value="1"/>
</dbReference>
<dbReference type="GO" id="GO:0003677">
    <property type="term" value="F:DNA binding"/>
    <property type="evidence" value="ECO:0007669"/>
    <property type="project" value="InterPro"/>
</dbReference>
<gene>
    <name evidence="2" type="ORF">HNR61_003815</name>
</gene>
<comment type="caution">
    <text evidence="2">The sequence shown here is derived from an EMBL/GenBank/DDBJ whole genome shotgun (WGS) entry which is preliminary data.</text>
</comment>
<dbReference type="AlphaFoldDB" id="A0A7W3LQ01"/>